<evidence type="ECO:0000259" key="2">
    <source>
        <dbReference type="Pfam" id="PF05099"/>
    </source>
</evidence>
<dbReference type="InterPro" id="IPR029024">
    <property type="entry name" value="TerB-like"/>
</dbReference>
<dbReference type="AlphaFoldDB" id="A0A558R2N1"/>
<feature type="domain" description="Co-chaperone DjlA N-terminal" evidence="2">
    <location>
        <begin position="528"/>
        <end position="630"/>
    </location>
</feature>
<comment type="caution">
    <text evidence="5">The sequence shown here is derived from an EMBL/GenBank/DDBJ whole genome shotgun (WGS) entry which is preliminary data.</text>
</comment>
<feature type="domain" description="TerB-C" evidence="4">
    <location>
        <begin position="661"/>
        <end position="785"/>
    </location>
</feature>
<dbReference type="InterPro" id="IPR028932">
    <property type="entry name" value="TerB-C"/>
</dbReference>
<sequence length="791" mass="84869">MEGSGGWLARVARRFGAMLGGHDAVDDGQSADARFAAPPAPPTHSEERPSAEVAGHPGVRADASGRYVSGGYSFSTLAQAIDHERRRQTPAAPAPASPVAAPAAQGRATPRWIPAPETISAGGRSFTADMVYHGTPLRYDPRHDQSRIDPTLRVDPRGDPYGTTLDYWPSYQGLDPRARATYISWLEGGRDDRAIPVGYVFVFFYGLEQRLLLDDSRDEAPPILAETRRLLALHGDNHSFRSYAGRLLALSALYEDQDDAPPTAACAQNYDLEIPLDVRVRLGRRLRDGKAFDADDALRWVLALPDVYLRTPGQRCFEELRALWSLRFAARYPEGLTIRRPRATLKHEYRAASGKFTASLDVGELPDVSGTMGVLGPLRALLELCMEDLSQFSRLLGREPEARGMLRADLLLPAELREGSARLTSCREKLAVIVSGTSRGVLTAAELARMLDIEPEPGADKLSASLVRQIVTALDALHHGCEPDRRYGPGSSLRAQAPVALFAMQGGGPVDHERPAYAAARTMVEIGMLAAASDGEVVDAELDTVERRLRSLPDLSEHEVARLMACGRALAADPPKVRSALKRLAEVAPGQRVALAASAVEAVLADGTVQPDEVKFLEALHAALGLPAAALYASLHRGAEDAGPVTVSTGGAERLVPIPPERPAGAVPIDAARLERIRGETTRVSALLATIFVEDEPEAQQQAARAPAEAGAIDGLDAPHSKLLLALLAGPLGRDDFDAAATALRLMPDGAIETINEWGFDRFGEPVLDDDDAVRVSPDVIDQLESLGASA</sequence>
<dbReference type="OrthoDB" id="227636at2"/>
<feature type="compositionally biased region" description="Basic and acidic residues" evidence="1">
    <location>
        <begin position="139"/>
        <end position="156"/>
    </location>
</feature>
<evidence type="ECO:0000313" key="5">
    <source>
        <dbReference type="EMBL" id="TVV73636.1"/>
    </source>
</evidence>
<dbReference type="InterPro" id="IPR007791">
    <property type="entry name" value="DjlA_N"/>
</dbReference>
<protein>
    <recommendedName>
        <fullName evidence="7">Tellurite resistance protein TerB</fullName>
    </recommendedName>
</protein>
<evidence type="ECO:0000256" key="1">
    <source>
        <dbReference type="SAM" id="MobiDB-lite"/>
    </source>
</evidence>
<dbReference type="Pfam" id="PF15615">
    <property type="entry name" value="TerB_C"/>
    <property type="match status" value="1"/>
</dbReference>
<feature type="region of interest" description="Disordered" evidence="1">
    <location>
        <begin position="137"/>
        <end position="156"/>
    </location>
</feature>
<feature type="compositionally biased region" description="Low complexity" evidence="1">
    <location>
        <begin position="97"/>
        <end position="108"/>
    </location>
</feature>
<evidence type="ECO:0000313" key="6">
    <source>
        <dbReference type="Proteomes" id="UP000318681"/>
    </source>
</evidence>
<feature type="domain" description="TerB N-terminal" evidence="3">
    <location>
        <begin position="115"/>
        <end position="312"/>
    </location>
</feature>
<name>A0A558R2N1_9SPHN</name>
<evidence type="ECO:0000259" key="4">
    <source>
        <dbReference type="Pfam" id="PF15615"/>
    </source>
</evidence>
<reference evidence="5 6" key="1">
    <citation type="submission" date="2019-07" db="EMBL/GenBank/DDBJ databases">
        <title>Sphingomonas solaris sp. nov., isolated from a solar panel from Boston, Massachusetts.</title>
        <authorList>
            <person name="Tanner K."/>
            <person name="Pascual J."/>
            <person name="Mancuso C."/>
            <person name="Pereto J."/>
            <person name="Khalil A."/>
            <person name="Vilanova C."/>
        </authorList>
    </citation>
    <scope>NUCLEOTIDE SEQUENCE [LARGE SCALE GENOMIC DNA]</scope>
    <source>
        <strain evidence="5 6">R4DWN</strain>
    </source>
</reference>
<proteinExistence type="predicted"/>
<dbReference type="Pfam" id="PF05099">
    <property type="entry name" value="TerB"/>
    <property type="match status" value="1"/>
</dbReference>
<dbReference type="Gene3D" id="1.10.3680.10">
    <property type="entry name" value="TerB-like"/>
    <property type="match status" value="1"/>
</dbReference>
<dbReference type="EMBL" id="VNIM01000044">
    <property type="protein sequence ID" value="TVV73636.1"/>
    <property type="molecule type" value="Genomic_DNA"/>
</dbReference>
<evidence type="ECO:0008006" key="7">
    <source>
        <dbReference type="Google" id="ProtNLM"/>
    </source>
</evidence>
<dbReference type="Pfam" id="PF13208">
    <property type="entry name" value="TerB_N"/>
    <property type="match status" value="1"/>
</dbReference>
<dbReference type="InterPro" id="IPR025266">
    <property type="entry name" value="TerB_N"/>
</dbReference>
<accession>A0A558R2N1</accession>
<keyword evidence="6" id="KW-1185">Reference proteome</keyword>
<feature type="region of interest" description="Disordered" evidence="1">
    <location>
        <begin position="22"/>
        <end position="64"/>
    </location>
</feature>
<organism evidence="5 6">
    <name type="scientific">Alterirhizorhabdus solaris</name>
    <dbReference type="NCBI Taxonomy" id="2529389"/>
    <lineage>
        <taxon>Bacteria</taxon>
        <taxon>Pseudomonadati</taxon>
        <taxon>Pseudomonadota</taxon>
        <taxon>Alphaproteobacteria</taxon>
        <taxon>Sphingomonadales</taxon>
        <taxon>Rhizorhabdaceae</taxon>
        <taxon>Alterirhizorhabdus</taxon>
    </lineage>
</organism>
<feature type="region of interest" description="Disordered" evidence="1">
    <location>
        <begin position="84"/>
        <end position="108"/>
    </location>
</feature>
<dbReference type="RefSeq" id="WP_145151897.1">
    <property type="nucleotide sequence ID" value="NZ_VNIM01000044.1"/>
</dbReference>
<dbReference type="CDD" id="cd07176">
    <property type="entry name" value="terB"/>
    <property type="match status" value="1"/>
</dbReference>
<dbReference type="SUPFAM" id="SSF158682">
    <property type="entry name" value="TerB-like"/>
    <property type="match status" value="1"/>
</dbReference>
<dbReference type="Proteomes" id="UP000318681">
    <property type="component" value="Unassembled WGS sequence"/>
</dbReference>
<gene>
    <name evidence="5" type="ORF">FOY91_11760</name>
</gene>
<evidence type="ECO:0000259" key="3">
    <source>
        <dbReference type="Pfam" id="PF13208"/>
    </source>
</evidence>